<sequence>MANKQQIEKVMEMFSSATGLTAVYVDIDGKEISDDDQFPPVCQI</sequence>
<dbReference type="InterPro" id="IPR018771">
    <property type="entry name" value="PocR_dom"/>
</dbReference>
<proteinExistence type="predicted"/>
<organism evidence="2 3">
    <name type="scientific">Agathobacter rectalis</name>
    <dbReference type="NCBI Taxonomy" id="39491"/>
    <lineage>
        <taxon>Bacteria</taxon>
        <taxon>Bacillati</taxon>
        <taxon>Bacillota</taxon>
        <taxon>Clostridia</taxon>
        <taxon>Lachnospirales</taxon>
        <taxon>Lachnospiraceae</taxon>
        <taxon>Agathobacter</taxon>
    </lineage>
</organism>
<accession>A0AAW4UT87</accession>
<evidence type="ECO:0000259" key="1">
    <source>
        <dbReference type="Pfam" id="PF10114"/>
    </source>
</evidence>
<dbReference type="AlphaFoldDB" id="A0AAW4UT87"/>
<evidence type="ECO:0000313" key="3">
    <source>
        <dbReference type="Proteomes" id="UP001197741"/>
    </source>
</evidence>
<gene>
    <name evidence="2" type="ORF">LIZ82_17055</name>
</gene>
<dbReference type="RefSeq" id="WP_416740133.1">
    <property type="nucleotide sequence ID" value="NZ_JAJCJQ010000167.1"/>
</dbReference>
<feature type="domain" description="PocR" evidence="1">
    <location>
        <begin position="3"/>
        <end position="43"/>
    </location>
</feature>
<dbReference type="Proteomes" id="UP001197741">
    <property type="component" value="Unassembled WGS sequence"/>
</dbReference>
<feature type="non-terminal residue" evidence="2">
    <location>
        <position position="44"/>
    </location>
</feature>
<dbReference type="EMBL" id="JAJCJQ010000167">
    <property type="protein sequence ID" value="MCB6962567.1"/>
    <property type="molecule type" value="Genomic_DNA"/>
</dbReference>
<comment type="caution">
    <text evidence="2">The sequence shown here is derived from an EMBL/GenBank/DDBJ whole genome shotgun (WGS) entry which is preliminary data.</text>
</comment>
<name>A0AAW4UT87_9FIRM</name>
<dbReference type="Pfam" id="PF10114">
    <property type="entry name" value="PocR"/>
    <property type="match status" value="1"/>
</dbReference>
<reference evidence="2" key="1">
    <citation type="submission" date="2021-10" db="EMBL/GenBank/DDBJ databases">
        <title>Collection of gut derived symbiotic bacterial strains cultured from healthy donors.</title>
        <authorList>
            <person name="Lin H."/>
            <person name="Littmann E."/>
            <person name="Kohout C."/>
            <person name="Pamer E.G."/>
        </authorList>
    </citation>
    <scope>NUCLEOTIDE SEQUENCE</scope>
    <source>
        <strain evidence="2">DFI.7.28A</strain>
    </source>
</reference>
<protein>
    <submittedName>
        <fullName evidence="2">PocR ligand-binding domain-containing protein</fullName>
    </submittedName>
</protein>
<evidence type="ECO:0000313" key="2">
    <source>
        <dbReference type="EMBL" id="MCB6962567.1"/>
    </source>
</evidence>